<evidence type="ECO:0000313" key="3">
    <source>
        <dbReference type="Proteomes" id="UP000325945"/>
    </source>
</evidence>
<proteinExistence type="predicted"/>
<sequence>MADQFAIYDATLACYQVFRGSVTVPILEEWAENCLADLNLWAYGAGAVKVGEASLDARLSSNLDAKVFVVNILRMLRGFVEKCVEIGSEMRKDTPETSELSQAIQDVKYIIGQLSRITIAIRKTGTNAGIQKADASYDPAHPQIEALSQHLQLILLAKPNKNGTLQAEASSQGMRLFSCIDNTTVINSQSLTTIQQRLIESNLKRRNRFLYAQRHAMKLSERNQVPSVSLPTPRKPPMPSVLDVFERTTEEHEMPKVYSTTTATEVQEPTPLPAQASAQPATTAISAISSRVTYPRPPPLKSDQNVFQCPCCCQTLSTSVSRGSRWKKHLSQDILPYTCILEDCPHPEKLYHTKDLWLSHMLTDHGGISHWICLACNDSNEHPVFYEESAFIEHLEERHSRGIEPQHIPMLATAWKRNTLVSIRSCPLCGFEDQDLEAVLNHAAEHLHSFSLRSLPWAPGGDESDDVLYNGYYEEHPYFSTGQSVDIESELSRSTMSPEQRDLEDLPAIGSGEETTENNLLTEEKIRGLVINPNVAKGMLDAFLNGVENQESFPEPSPLASVSNLASVLDSQSQYKEAEAVHRRGLEVSEKLLGPEQPDALTTMASLASKIGNQGQWKDAEDLEVQVLKGRERKLGPVYPDTLTDIGNLAVVYHAKGHYKKAEELEIRVLESRKRILGPEHPDTLIAMGNLSVTYRDQGQWKKAEDLRIQVLETQKQVLGPEHPHTLTSMHNVAIIWVSQGKLRDGLALMEKCVQLRNKVLHPNHPDAKSSSQFLGEWKDIDDKQRSSSLTSRKSYGIFARTRDRKTGYGE</sequence>
<reference evidence="3" key="1">
    <citation type="submission" date="2019-04" db="EMBL/GenBank/DDBJ databases">
        <title>Friends and foes A comparative genomics studyof 23 Aspergillus species from section Flavi.</title>
        <authorList>
            <consortium name="DOE Joint Genome Institute"/>
            <person name="Kjaerbolling I."/>
            <person name="Vesth T."/>
            <person name="Frisvad J.C."/>
            <person name="Nybo J.L."/>
            <person name="Theobald S."/>
            <person name="Kildgaard S."/>
            <person name="Isbrandt T."/>
            <person name="Kuo A."/>
            <person name="Sato A."/>
            <person name="Lyhne E.K."/>
            <person name="Kogle M.E."/>
            <person name="Wiebenga A."/>
            <person name="Kun R.S."/>
            <person name="Lubbers R.J."/>
            <person name="Makela M.R."/>
            <person name="Barry K."/>
            <person name="Chovatia M."/>
            <person name="Clum A."/>
            <person name="Daum C."/>
            <person name="Haridas S."/>
            <person name="He G."/>
            <person name="LaButti K."/>
            <person name="Lipzen A."/>
            <person name="Mondo S."/>
            <person name="Riley R."/>
            <person name="Salamov A."/>
            <person name="Simmons B.A."/>
            <person name="Magnuson J.K."/>
            <person name="Henrissat B."/>
            <person name="Mortensen U.H."/>
            <person name="Larsen T.O."/>
            <person name="Devries R.P."/>
            <person name="Grigoriev I.V."/>
            <person name="Machida M."/>
            <person name="Baker S.E."/>
            <person name="Andersen M.R."/>
        </authorList>
    </citation>
    <scope>NUCLEOTIDE SEQUENCE [LARGE SCALE GENOMIC DNA]</scope>
    <source>
        <strain evidence="3">CBS 130017</strain>
    </source>
</reference>
<evidence type="ECO:0000259" key="1">
    <source>
        <dbReference type="SMART" id="SM00355"/>
    </source>
</evidence>
<feature type="domain" description="C2H2-type" evidence="1">
    <location>
        <begin position="371"/>
        <end position="399"/>
    </location>
</feature>
<gene>
    <name evidence="2" type="ORF">BDV39DRAFT_211546</name>
</gene>
<evidence type="ECO:0000313" key="2">
    <source>
        <dbReference type="EMBL" id="KAE8320572.1"/>
    </source>
</evidence>
<dbReference type="AlphaFoldDB" id="A0A5N6WIS7"/>
<dbReference type="Gene3D" id="1.25.40.10">
    <property type="entry name" value="Tetratricopeptide repeat domain"/>
    <property type="match status" value="2"/>
</dbReference>
<dbReference type="PANTHER" id="PTHR46082">
    <property type="entry name" value="ATP/GTP-BINDING PROTEIN-RELATED"/>
    <property type="match status" value="1"/>
</dbReference>
<protein>
    <recommendedName>
        <fullName evidence="1">C2H2-type domain-containing protein</fullName>
    </recommendedName>
</protein>
<dbReference type="Pfam" id="PF13424">
    <property type="entry name" value="TPR_12"/>
    <property type="match status" value="2"/>
</dbReference>
<dbReference type="Pfam" id="PF13374">
    <property type="entry name" value="TPR_10"/>
    <property type="match status" value="1"/>
</dbReference>
<dbReference type="Proteomes" id="UP000325945">
    <property type="component" value="Unassembled WGS sequence"/>
</dbReference>
<keyword evidence="3" id="KW-1185">Reference proteome</keyword>
<dbReference type="EMBL" id="ML741913">
    <property type="protein sequence ID" value="KAE8320572.1"/>
    <property type="molecule type" value="Genomic_DNA"/>
</dbReference>
<accession>A0A5N6WIS7</accession>
<dbReference type="InterPro" id="IPR013087">
    <property type="entry name" value="Znf_C2H2_type"/>
</dbReference>
<dbReference type="SUPFAM" id="SSF48452">
    <property type="entry name" value="TPR-like"/>
    <property type="match status" value="2"/>
</dbReference>
<dbReference type="InterPro" id="IPR011990">
    <property type="entry name" value="TPR-like_helical_dom_sf"/>
</dbReference>
<feature type="domain" description="C2H2-type" evidence="1">
    <location>
        <begin position="424"/>
        <end position="446"/>
    </location>
</feature>
<dbReference type="PANTHER" id="PTHR46082:SF6">
    <property type="entry name" value="AAA+ ATPASE DOMAIN-CONTAINING PROTEIN-RELATED"/>
    <property type="match status" value="1"/>
</dbReference>
<name>A0A5N6WIS7_9EURO</name>
<feature type="domain" description="C2H2-type" evidence="1">
    <location>
        <begin position="337"/>
        <end position="365"/>
    </location>
</feature>
<dbReference type="SMART" id="SM00355">
    <property type="entry name" value="ZnF_C2H2"/>
    <property type="match status" value="3"/>
</dbReference>
<dbReference type="InterPro" id="IPR053137">
    <property type="entry name" value="NLR-like"/>
</dbReference>
<organism evidence="2 3">
    <name type="scientific">Aspergillus sergii</name>
    <dbReference type="NCBI Taxonomy" id="1034303"/>
    <lineage>
        <taxon>Eukaryota</taxon>
        <taxon>Fungi</taxon>
        <taxon>Dikarya</taxon>
        <taxon>Ascomycota</taxon>
        <taxon>Pezizomycotina</taxon>
        <taxon>Eurotiomycetes</taxon>
        <taxon>Eurotiomycetidae</taxon>
        <taxon>Eurotiales</taxon>
        <taxon>Aspergillaceae</taxon>
        <taxon>Aspergillus</taxon>
        <taxon>Aspergillus subgen. Circumdati</taxon>
    </lineage>
</organism>